<dbReference type="Proteomes" id="UP001431572">
    <property type="component" value="Plasmid unnamed1"/>
</dbReference>
<geneLocation type="plasmid" evidence="2 4">
    <name>unnamed1</name>
</geneLocation>
<name>A0A8T7M4D0_9CHLR</name>
<evidence type="ECO:0000313" key="2">
    <source>
        <dbReference type="EMBL" id="WJW70060.1"/>
    </source>
</evidence>
<dbReference type="GO" id="GO:0046914">
    <property type="term" value="F:transition metal ion binding"/>
    <property type="evidence" value="ECO:0007669"/>
    <property type="project" value="InterPro"/>
</dbReference>
<dbReference type="RefSeq" id="WP_341471943.1">
    <property type="nucleotide sequence ID" value="NZ_CP128401.1"/>
</dbReference>
<dbReference type="SUPFAM" id="SSF47979">
    <property type="entry name" value="Iron-dependent repressor protein, dimerization domain"/>
    <property type="match status" value="1"/>
</dbReference>
<keyword evidence="4" id="KW-1185">Reference proteome</keyword>
<accession>A0A8T7M4D0</accession>
<dbReference type="EMBL" id="JACATZ010000001">
    <property type="protein sequence ID" value="NWJ46943.1"/>
    <property type="molecule type" value="Genomic_DNA"/>
</dbReference>
<protein>
    <submittedName>
        <fullName evidence="1">Uncharacterized protein</fullName>
    </submittedName>
</protein>
<reference evidence="1 3" key="1">
    <citation type="submission" date="2020-06" db="EMBL/GenBank/DDBJ databases">
        <title>Anoxygenic phototrophic Chloroflexota member uses a Type I reaction center.</title>
        <authorList>
            <person name="Tsuji J.M."/>
            <person name="Shaw N.A."/>
            <person name="Nagashima S."/>
            <person name="Venkiteswaran J."/>
            <person name="Schiff S.L."/>
            <person name="Hanada S."/>
            <person name="Tank M."/>
            <person name="Neufeld J.D."/>
        </authorList>
    </citation>
    <scope>NUCLEOTIDE SEQUENCE [LARGE SCALE GENOMIC DNA]</scope>
    <source>
        <strain evidence="1">L227-S17</strain>
    </source>
</reference>
<dbReference type="EMBL" id="CP128401">
    <property type="protein sequence ID" value="WJW70060.1"/>
    <property type="molecule type" value="Genomic_DNA"/>
</dbReference>
<evidence type="ECO:0000313" key="4">
    <source>
        <dbReference type="Proteomes" id="UP001431572"/>
    </source>
</evidence>
<dbReference type="InterPro" id="IPR036421">
    <property type="entry name" value="Fe_dep_repressor_sf"/>
</dbReference>
<sequence>MQHFKLAVSSSEKVLAYPGHKPDMGTGLEWSKLSEWQKRCRLELNYYMLNAQLTADQIAYGLGKGATITAQHTGAENCQMEFDSSGRKHLPCRYRQHRCNANFLAVQYLGADFDTLSSEAQIWEHPVVRKYASIIYNTVSSTFENPKMRVIFLLDDSIEDGEKYRHLVRAMQWLFENKPDPSCTDYCRLFLGNSAGNPVVTGNILPLSVAEEWGERYSRYLNSKKPPVKVAINYTVSGNQSARVKAFSAAVIRKLCDKVQFAVAFTRHETLKKSLVSVFYFINGGVIDESEAIEALRSAWSSHNRPEDFDPLVIWAKTHITASQGLPED</sequence>
<organism evidence="1 3">
    <name type="scientific">Candidatus Chlorohelix allophototropha</name>
    <dbReference type="NCBI Taxonomy" id="3003348"/>
    <lineage>
        <taxon>Bacteria</taxon>
        <taxon>Bacillati</taxon>
        <taxon>Chloroflexota</taxon>
        <taxon>Chloroflexia</taxon>
        <taxon>Candidatus Chloroheliales</taxon>
        <taxon>Candidatus Chloroheliaceae</taxon>
        <taxon>Candidatus Chlorohelix</taxon>
    </lineage>
</organism>
<dbReference type="Proteomes" id="UP000521676">
    <property type="component" value="Unassembled WGS sequence"/>
</dbReference>
<keyword evidence="2" id="KW-0614">Plasmid</keyword>
<dbReference type="GO" id="GO:0046983">
    <property type="term" value="F:protein dimerization activity"/>
    <property type="evidence" value="ECO:0007669"/>
    <property type="project" value="InterPro"/>
</dbReference>
<dbReference type="AlphaFoldDB" id="A0A8T7M4D0"/>
<reference evidence="2" key="2">
    <citation type="journal article" date="2024" name="Nature">
        <title>Anoxygenic phototroph of the Chloroflexota uses a type I reaction centre.</title>
        <authorList>
            <person name="Tsuji J.M."/>
            <person name="Shaw N.A."/>
            <person name="Nagashima S."/>
            <person name="Venkiteswaran J.J."/>
            <person name="Schiff S.L."/>
            <person name="Watanabe T."/>
            <person name="Fukui M."/>
            <person name="Hanada S."/>
            <person name="Tank M."/>
            <person name="Neufeld J.D."/>
        </authorList>
    </citation>
    <scope>NUCLEOTIDE SEQUENCE</scope>
    <source>
        <strain evidence="2">L227-S17</strain>
        <plasmid evidence="2 4">unnamed1</plasmid>
    </source>
</reference>
<evidence type="ECO:0000313" key="1">
    <source>
        <dbReference type="EMBL" id="NWJ46943.1"/>
    </source>
</evidence>
<evidence type="ECO:0000313" key="3">
    <source>
        <dbReference type="Proteomes" id="UP000521676"/>
    </source>
</evidence>
<gene>
    <name evidence="1" type="ORF">HXX08_13865</name>
    <name evidence="2" type="ORF">OZ401_004864</name>
</gene>
<proteinExistence type="predicted"/>